<gene>
    <name evidence="3" type="ORF">BF93_08245</name>
</gene>
<reference evidence="3 4" key="1">
    <citation type="submission" date="2014-02" db="EMBL/GenBank/DDBJ databases">
        <title>Genome sequence of Brachybacterium phenoliresistens strain W13A50.</title>
        <authorList>
            <person name="Wang X."/>
        </authorList>
    </citation>
    <scope>NUCLEOTIDE SEQUENCE [LARGE SCALE GENOMIC DNA]</scope>
    <source>
        <strain evidence="3 4">W13A50</strain>
    </source>
</reference>
<accession>Z9JPZ5</accession>
<keyword evidence="2" id="KW-1133">Transmembrane helix</keyword>
<feature type="transmembrane region" description="Helical" evidence="2">
    <location>
        <begin position="16"/>
        <end position="40"/>
    </location>
</feature>
<evidence type="ECO:0000313" key="4">
    <source>
        <dbReference type="Proteomes" id="UP000023067"/>
    </source>
</evidence>
<comment type="caution">
    <text evidence="3">The sequence shown here is derived from an EMBL/GenBank/DDBJ whole genome shotgun (WGS) entry which is preliminary data.</text>
</comment>
<organism evidence="3 4">
    <name type="scientific">Brachybacterium phenoliresistens</name>
    <dbReference type="NCBI Taxonomy" id="396014"/>
    <lineage>
        <taxon>Bacteria</taxon>
        <taxon>Bacillati</taxon>
        <taxon>Actinomycetota</taxon>
        <taxon>Actinomycetes</taxon>
        <taxon>Micrococcales</taxon>
        <taxon>Dermabacteraceae</taxon>
        <taxon>Brachybacterium</taxon>
    </lineage>
</organism>
<dbReference type="STRING" id="396014.BF93_08245"/>
<dbReference type="Proteomes" id="UP000023067">
    <property type="component" value="Unassembled WGS sequence"/>
</dbReference>
<dbReference type="HOGENOM" id="CLU_833333_0_0_11"/>
<sequence>MPMTGTGAGRRRSLPVIIGACGCAALLVLVVALGIGYLAWEDRSADQPAASGSPSSSASASSAPAPETESARPFVVLTARDGDELTPEENLEVLTTSPLTGGHLPEIAECPLPAITAAPTAAELQAFLDAGTACYAGLWAQAMSDRNLPWSTPRVEVFAWPQIPPGSACEAPLFEQTSPLMCHLDGVLYWPLGAGHLSALAAEPDLPAAYLADLSRALMDTVGWQSSISFYALHYLEAYTEDDPARLDAARRYGLQRQCLATTAMLQLPEELHPSDDLWAILLDEGTWPPEPPASIPAAAVVHWVLVARSTDGALSPCNSWTAYSTDINS</sequence>
<dbReference type="eggNOG" id="COG2321">
    <property type="taxonomic scope" value="Bacteria"/>
</dbReference>
<dbReference type="PATRIC" id="fig|396014.3.peg.3152"/>
<dbReference type="AlphaFoldDB" id="Z9JPZ5"/>
<dbReference type="EMBL" id="JDYK01000020">
    <property type="protein sequence ID" value="EWS80063.1"/>
    <property type="molecule type" value="Genomic_DNA"/>
</dbReference>
<name>Z9JPZ5_9MICO</name>
<evidence type="ECO:0000256" key="1">
    <source>
        <dbReference type="SAM" id="MobiDB-lite"/>
    </source>
</evidence>
<evidence type="ECO:0000256" key="2">
    <source>
        <dbReference type="SAM" id="Phobius"/>
    </source>
</evidence>
<protein>
    <submittedName>
        <fullName evidence="3">Uncharacterized protein</fullName>
    </submittedName>
</protein>
<feature type="region of interest" description="Disordered" evidence="1">
    <location>
        <begin position="46"/>
        <end position="72"/>
    </location>
</feature>
<dbReference type="OrthoDB" id="9774900at2"/>
<dbReference type="RefSeq" id="WP_038373965.1">
    <property type="nucleotide sequence ID" value="NZ_KK070003.1"/>
</dbReference>
<evidence type="ECO:0000313" key="3">
    <source>
        <dbReference type="EMBL" id="EWS80063.1"/>
    </source>
</evidence>
<keyword evidence="2" id="KW-0472">Membrane</keyword>
<keyword evidence="2" id="KW-0812">Transmembrane</keyword>
<keyword evidence="4" id="KW-1185">Reference proteome</keyword>
<proteinExistence type="predicted"/>
<feature type="compositionally biased region" description="Low complexity" evidence="1">
    <location>
        <begin position="46"/>
        <end position="66"/>
    </location>
</feature>